<dbReference type="InterPro" id="IPR057207">
    <property type="entry name" value="FBXL15_LRR"/>
</dbReference>
<dbReference type="InterPro" id="IPR006553">
    <property type="entry name" value="Leu-rich_rpt_Cys-con_subtyp"/>
</dbReference>
<evidence type="ECO:0000256" key="2">
    <source>
        <dbReference type="SAM" id="MobiDB-lite"/>
    </source>
</evidence>
<sequence>MDRHNKFQELKNLHQNLHSRKGFTNINSPNNACCTHSKQVVHVDINGFAVASNIQENETINTESSKRASDERGSGNNLVDDTNNLLKAVKSVYKDNNVKLTQPKIFVGNISYKLSTSQLKEFFSGFGRVIYAQIVKDRVRKRSKGYGFVTFSNESEVQRVLEASDDELILDGRTLRVNRAEKKRRSRPIRENTDENDAKKSLEDFVQKYMETAEATEREQFETDPNGDDEDIQEDISRLNDDILLYIFMFLTLKDRVKIERVCHRWRNLARQTWIALIHLDFKGVFVSFRGTGGLTDRILLSLFKRGCQNLKSLDLSHSARLLTDYSLYLIGKNCPHLEYIDLSGVNVTMRSLKEMSSKCCKLKKIKLQRCYEAGEKALWWLLKQCAELEYIDIAGSIAVTGQCFFMLTEKCKTVIADDCIRLTDSGLKFLTKRCSSLEELSISNCLGLTNAGITDLFKRCTKLRRLSFCNPPKQVTTQSLLALRHLTQLEELQLAQHNSVNDSVLFVVGSSCTKLRLLNLEACHNVTDHGVQCLTACFQLQKLTISYLDKVTDASVESVAQNGTLRELHVRSCVNLTDRAVEQLALHCSDLRELDLSGSERIRNKSLDILEEHLGDNEVMMITVGGTGITMVRALQTQERHPSWDVTTQDLSDHHLRGDFDPYMDMGRILPEYSDSDSEEGPFQFHGDVEYDAEDYLTADDPSMWEYEEEWMS</sequence>
<dbReference type="Proteomes" id="UP001152795">
    <property type="component" value="Unassembled WGS sequence"/>
</dbReference>
<dbReference type="AlphaFoldDB" id="A0A6S7G7I3"/>
<dbReference type="SMART" id="SM00256">
    <property type="entry name" value="FBOX"/>
    <property type="match status" value="1"/>
</dbReference>
<dbReference type="Gene3D" id="3.30.70.330">
    <property type="match status" value="1"/>
</dbReference>
<dbReference type="InterPro" id="IPR001810">
    <property type="entry name" value="F-box_dom"/>
</dbReference>
<dbReference type="PANTHER" id="PTHR13318:SF247">
    <property type="entry name" value="GH16156P"/>
    <property type="match status" value="1"/>
</dbReference>
<dbReference type="InterPro" id="IPR000504">
    <property type="entry name" value="RRM_dom"/>
</dbReference>
<dbReference type="PROSITE" id="PS50102">
    <property type="entry name" value="RRM"/>
    <property type="match status" value="1"/>
</dbReference>
<dbReference type="SUPFAM" id="SSF52047">
    <property type="entry name" value="RNI-like"/>
    <property type="match status" value="1"/>
</dbReference>
<dbReference type="OrthoDB" id="550575at2759"/>
<dbReference type="SMART" id="SM00367">
    <property type="entry name" value="LRR_CC"/>
    <property type="match status" value="9"/>
</dbReference>
<dbReference type="PANTHER" id="PTHR13318">
    <property type="entry name" value="PARTNER OF PAIRED, ISOFORM B-RELATED"/>
    <property type="match status" value="1"/>
</dbReference>
<dbReference type="InterPro" id="IPR036047">
    <property type="entry name" value="F-box-like_dom_sf"/>
</dbReference>
<keyword evidence="1" id="KW-0833">Ubl conjugation pathway</keyword>
<dbReference type="InterPro" id="IPR012677">
    <property type="entry name" value="Nucleotide-bd_a/b_plait_sf"/>
</dbReference>
<dbReference type="InterPro" id="IPR035979">
    <property type="entry name" value="RBD_domain_sf"/>
</dbReference>
<dbReference type="SUPFAM" id="SSF81383">
    <property type="entry name" value="F-box domain"/>
    <property type="match status" value="1"/>
</dbReference>
<comment type="caution">
    <text evidence="3">The sequence shown here is derived from an EMBL/GenBank/DDBJ whole genome shotgun (WGS) entry which is preliminary data.</text>
</comment>
<dbReference type="GO" id="GO:0031146">
    <property type="term" value="P:SCF-dependent proteasomal ubiquitin-dependent protein catabolic process"/>
    <property type="evidence" value="ECO:0007669"/>
    <property type="project" value="TreeGrafter"/>
</dbReference>
<dbReference type="InterPro" id="IPR032675">
    <property type="entry name" value="LRR_dom_sf"/>
</dbReference>
<proteinExistence type="predicted"/>
<organism evidence="3 4">
    <name type="scientific">Paramuricea clavata</name>
    <name type="common">Red gorgonian</name>
    <name type="synonym">Violescent sea-whip</name>
    <dbReference type="NCBI Taxonomy" id="317549"/>
    <lineage>
        <taxon>Eukaryota</taxon>
        <taxon>Metazoa</taxon>
        <taxon>Cnidaria</taxon>
        <taxon>Anthozoa</taxon>
        <taxon>Octocorallia</taxon>
        <taxon>Malacalcyonacea</taxon>
        <taxon>Plexauridae</taxon>
        <taxon>Paramuricea</taxon>
    </lineage>
</organism>
<gene>
    <name evidence="3" type="ORF">PACLA_8A043852</name>
</gene>
<dbReference type="GO" id="GO:0019005">
    <property type="term" value="C:SCF ubiquitin ligase complex"/>
    <property type="evidence" value="ECO:0007669"/>
    <property type="project" value="TreeGrafter"/>
</dbReference>
<protein>
    <submittedName>
        <fullName evidence="3">RNA-binding</fullName>
    </submittedName>
</protein>
<dbReference type="Gene3D" id="1.20.1280.50">
    <property type="match status" value="1"/>
</dbReference>
<dbReference type="PROSITE" id="PS50181">
    <property type="entry name" value="FBOX"/>
    <property type="match status" value="1"/>
</dbReference>
<dbReference type="SUPFAM" id="SSF54928">
    <property type="entry name" value="RNA-binding domain, RBD"/>
    <property type="match status" value="1"/>
</dbReference>
<dbReference type="EMBL" id="CACRXK020001453">
    <property type="protein sequence ID" value="CAB3989264.1"/>
    <property type="molecule type" value="Genomic_DNA"/>
</dbReference>
<evidence type="ECO:0000313" key="4">
    <source>
        <dbReference type="Proteomes" id="UP001152795"/>
    </source>
</evidence>
<keyword evidence="4" id="KW-1185">Reference proteome</keyword>
<dbReference type="GO" id="GO:0003723">
    <property type="term" value="F:RNA binding"/>
    <property type="evidence" value="ECO:0007669"/>
    <property type="project" value="UniProtKB-UniRule"/>
</dbReference>
<dbReference type="Pfam" id="PF00076">
    <property type="entry name" value="RRM_1"/>
    <property type="match status" value="1"/>
</dbReference>
<dbReference type="Pfam" id="PF25372">
    <property type="entry name" value="DUF7885"/>
    <property type="match status" value="1"/>
</dbReference>
<evidence type="ECO:0000256" key="1">
    <source>
        <dbReference type="ARBA" id="ARBA00022786"/>
    </source>
</evidence>
<dbReference type="SMART" id="SM00360">
    <property type="entry name" value="RRM"/>
    <property type="match status" value="1"/>
</dbReference>
<evidence type="ECO:0000313" key="3">
    <source>
        <dbReference type="EMBL" id="CAB3989264.1"/>
    </source>
</evidence>
<dbReference type="Pfam" id="PF00646">
    <property type="entry name" value="F-box"/>
    <property type="match status" value="1"/>
</dbReference>
<dbReference type="Gene3D" id="3.80.10.10">
    <property type="entry name" value="Ribonuclease Inhibitor"/>
    <property type="match status" value="3"/>
</dbReference>
<name>A0A6S7G7I3_PARCT</name>
<feature type="compositionally biased region" description="Basic and acidic residues" evidence="2">
    <location>
        <begin position="64"/>
        <end position="73"/>
    </location>
</feature>
<feature type="region of interest" description="Disordered" evidence="2">
    <location>
        <begin position="59"/>
        <end position="79"/>
    </location>
</feature>
<reference evidence="3" key="1">
    <citation type="submission" date="2020-04" db="EMBL/GenBank/DDBJ databases">
        <authorList>
            <person name="Alioto T."/>
            <person name="Alioto T."/>
            <person name="Gomez Garrido J."/>
        </authorList>
    </citation>
    <scope>NUCLEOTIDE SEQUENCE</scope>
    <source>
        <strain evidence="3">A484AB</strain>
    </source>
</reference>
<accession>A0A6S7G7I3</accession>